<accession>A0A0A9CGP3</accession>
<feature type="signal peptide" evidence="1">
    <location>
        <begin position="1"/>
        <end position="19"/>
    </location>
</feature>
<sequence length="94" mass="10613">MLFVIMLLISLKYTVLIQAGDFFQIGFYSSAGILAGDAVQHKLILRVIGAITTGRCFGSVFLFEFLPTSVCVCYNITYAIWKYKWLYSVGLHVF</sequence>
<keyword evidence="1" id="KW-0732">Signal</keyword>
<dbReference type="EMBL" id="GBRH01223134">
    <property type="protein sequence ID" value="JAD74761.1"/>
    <property type="molecule type" value="Transcribed_RNA"/>
</dbReference>
<evidence type="ECO:0000256" key="1">
    <source>
        <dbReference type="SAM" id="SignalP"/>
    </source>
</evidence>
<reference evidence="2" key="1">
    <citation type="submission" date="2014-09" db="EMBL/GenBank/DDBJ databases">
        <authorList>
            <person name="Magalhaes I.L.F."/>
            <person name="Oliveira U."/>
            <person name="Santos F.R."/>
            <person name="Vidigal T.H.D.A."/>
            <person name="Brescovit A.D."/>
            <person name="Santos A.J."/>
        </authorList>
    </citation>
    <scope>NUCLEOTIDE SEQUENCE</scope>
    <source>
        <tissue evidence="2">Shoot tissue taken approximately 20 cm above the soil surface</tissue>
    </source>
</reference>
<evidence type="ECO:0000313" key="2">
    <source>
        <dbReference type="EMBL" id="JAD74761.1"/>
    </source>
</evidence>
<feature type="chain" id="PRO_5002043151" evidence="1">
    <location>
        <begin position="20"/>
        <end position="94"/>
    </location>
</feature>
<organism evidence="2">
    <name type="scientific">Arundo donax</name>
    <name type="common">Giant reed</name>
    <name type="synonym">Donax arundinaceus</name>
    <dbReference type="NCBI Taxonomy" id="35708"/>
    <lineage>
        <taxon>Eukaryota</taxon>
        <taxon>Viridiplantae</taxon>
        <taxon>Streptophyta</taxon>
        <taxon>Embryophyta</taxon>
        <taxon>Tracheophyta</taxon>
        <taxon>Spermatophyta</taxon>
        <taxon>Magnoliopsida</taxon>
        <taxon>Liliopsida</taxon>
        <taxon>Poales</taxon>
        <taxon>Poaceae</taxon>
        <taxon>PACMAD clade</taxon>
        <taxon>Arundinoideae</taxon>
        <taxon>Arundineae</taxon>
        <taxon>Arundo</taxon>
    </lineage>
</organism>
<protein>
    <submittedName>
        <fullName evidence="2">Uncharacterized protein</fullName>
    </submittedName>
</protein>
<reference evidence="2" key="2">
    <citation type="journal article" date="2015" name="Data Brief">
        <title>Shoot transcriptome of the giant reed, Arundo donax.</title>
        <authorList>
            <person name="Barrero R.A."/>
            <person name="Guerrero F.D."/>
            <person name="Moolhuijzen P."/>
            <person name="Goolsby J.A."/>
            <person name="Tidwell J."/>
            <person name="Bellgard S.E."/>
            <person name="Bellgard M.I."/>
        </authorList>
    </citation>
    <scope>NUCLEOTIDE SEQUENCE</scope>
    <source>
        <tissue evidence="2">Shoot tissue taken approximately 20 cm above the soil surface</tissue>
    </source>
</reference>
<proteinExistence type="predicted"/>
<dbReference type="AlphaFoldDB" id="A0A0A9CGP3"/>
<name>A0A0A9CGP3_ARUDO</name>